<feature type="coiled-coil region" evidence="3">
    <location>
        <begin position="26"/>
        <end position="53"/>
    </location>
</feature>
<evidence type="ECO:0000313" key="12">
    <source>
        <dbReference type="Proteomes" id="UP000324907"/>
    </source>
</evidence>
<name>A0A5A8D587_CAFRO</name>
<dbReference type="GO" id="GO:0006412">
    <property type="term" value="P:translation"/>
    <property type="evidence" value="ECO:0007669"/>
    <property type="project" value="InterPro"/>
</dbReference>
<dbReference type="OrthoDB" id="72325at2759"/>
<dbReference type="GO" id="GO:0003735">
    <property type="term" value="F:structural constituent of ribosome"/>
    <property type="evidence" value="ECO:0007669"/>
    <property type="project" value="InterPro"/>
</dbReference>
<proteinExistence type="predicted"/>
<dbReference type="GO" id="GO:0005634">
    <property type="term" value="C:nucleus"/>
    <property type="evidence" value="ECO:0007669"/>
    <property type="project" value="TreeGrafter"/>
</dbReference>
<dbReference type="InterPro" id="IPR035269">
    <property type="entry name" value="PSMD9"/>
</dbReference>
<comment type="caution">
    <text evidence="7">The sequence shown here is derived from an EMBL/GenBank/DDBJ whole genome shotgun (WGS) entry which is preliminary data.</text>
</comment>
<evidence type="ECO:0000313" key="11">
    <source>
        <dbReference type="Proteomes" id="UP000323011"/>
    </source>
</evidence>
<dbReference type="EMBL" id="VLTN01000002">
    <property type="protein sequence ID" value="KAA0157307.1"/>
    <property type="molecule type" value="Genomic_DNA"/>
</dbReference>
<dbReference type="GO" id="GO:0070682">
    <property type="term" value="P:proteasome regulatory particle assembly"/>
    <property type="evidence" value="ECO:0007669"/>
    <property type="project" value="InterPro"/>
</dbReference>
<dbReference type="InterPro" id="IPR040815">
    <property type="entry name" value="Nas2_N"/>
</dbReference>
<dbReference type="Proteomes" id="UP000325113">
    <property type="component" value="Unassembled WGS sequence"/>
</dbReference>
<evidence type="ECO:0000313" key="6">
    <source>
        <dbReference type="EMBL" id="KAA0157307.1"/>
    </source>
</evidence>
<dbReference type="EMBL" id="VLTL01000129">
    <property type="protein sequence ID" value="KAA0159430.1"/>
    <property type="molecule type" value="Genomic_DNA"/>
</dbReference>
<keyword evidence="11" id="KW-1185">Reference proteome</keyword>
<dbReference type="PANTHER" id="PTHR12651">
    <property type="entry name" value="26S PROTEASOME NON-ATPASE REGULATORY SUBUNIT 9"/>
    <property type="match status" value="1"/>
</dbReference>
<keyword evidence="3" id="KW-0175">Coiled coil</keyword>
<dbReference type="EMBL" id="VLTM01000031">
    <property type="protein sequence ID" value="KAA0161971.1"/>
    <property type="molecule type" value="Genomic_DNA"/>
</dbReference>
<dbReference type="EMBL" id="VLTO01000032">
    <property type="protein sequence ID" value="KAA0173539.1"/>
    <property type="molecule type" value="Genomic_DNA"/>
</dbReference>
<keyword evidence="2" id="KW-0687">Ribonucleoprotein</keyword>
<dbReference type="PANTHER" id="PTHR12651:SF1">
    <property type="entry name" value="26S PROTEASOME NON-ATPASE REGULATORY SUBUNIT 9"/>
    <property type="match status" value="1"/>
</dbReference>
<feature type="region of interest" description="Disordered" evidence="4">
    <location>
        <begin position="1"/>
        <end position="25"/>
    </location>
</feature>
<dbReference type="PRINTS" id="PR00456">
    <property type="entry name" value="RIBOSOMALP2"/>
</dbReference>
<evidence type="ECO:0000313" key="8">
    <source>
        <dbReference type="EMBL" id="KAA0161971.1"/>
    </source>
</evidence>
<dbReference type="Pfam" id="PF18265">
    <property type="entry name" value="Nas2_N"/>
    <property type="match status" value="1"/>
</dbReference>
<feature type="domain" description="Nas2 N-terminal" evidence="5">
    <location>
        <begin position="34"/>
        <end position="109"/>
    </location>
</feature>
<reference evidence="10 11" key="1">
    <citation type="submission" date="2019-07" db="EMBL/GenBank/DDBJ databases">
        <title>Genomes of Cafeteria roenbergensis.</title>
        <authorList>
            <person name="Fischer M.G."/>
            <person name="Hackl T."/>
            <person name="Roman M."/>
        </authorList>
    </citation>
    <scope>NUCLEOTIDE SEQUENCE [LARGE SCALE GENOMIC DNA]</scope>
    <source>
        <strain evidence="6 11">BVI</strain>
        <strain evidence="8 13">Cflag</strain>
        <strain evidence="9 10">E4-10P</strain>
        <strain evidence="7 12">RCC970-E3</strain>
    </source>
</reference>
<dbReference type="Proteomes" id="UP000324907">
    <property type="component" value="Unassembled WGS sequence"/>
</dbReference>
<dbReference type="GO" id="GO:0005737">
    <property type="term" value="C:cytoplasm"/>
    <property type="evidence" value="ECO:0007669"/>
    <property type="project" value="TreeGrafter"/>
</dbReference>
<sequence>MAAAAAAASAGPVAAPASPERPAELRSSLKTELMALIDKRARMEEEMDVLLAALGSDGLTSSLVDEEGFPRSDIDIVAVRGARARYAVLQTDYSALMREAEKKLELLHSLPLDAEAAPAARRKAAPREPAPAAALAPAPEPAAADRFGVSAFAEAIGVVQGTLPDGPAYKCGLRAGMEVLRFGSATAASTRAAGGGLGALTAVTQSSAGGRVEVVVRLPAAAAAADGAAGARSAAATTTAATTAAAAAAAAAAASAAGAAVTGRPALQLLVLSVPSPPRIGLHIVPPAPPSEEDA</sequence>
<dbReference type="AlphaFoldDB" id="A0A5A8D587"/>
<gene>
    <name evidence="9" type="ORF">FNF27_05034</name>
    <name evidence="7" type="ORF">FNF28_05873</name>
    <name evidence="6" type="ORF">FNF29_00659</name>
    <name evidence="8" type="ORF">FNF31_03548</name>
</gene>
<evidence type="ECO:0000313" key="7">
    <source>
        <dbReference type="EMBL" id="KAA0159430.1"/>
    </source>
</evidence>
<feature type="region of interest" description="Disordered" evidence="4">
    <location>
        <begin position="118"/>
        <end position="138"/>
    </location>
</feature>
<evidence type="ECO:0000313" key="10">
    <source>
        <dbReference type="Proteomes" id="UP000322899"/>
    </source>
</evidence>
<protein>
    <recommendedName>
        <fullName evidence="5">Nas2 N-terminal domain-containing protein</fullName>
    </recommendedName>
</protein>
<evidence type="ECO:0000313" key="13">
    <source>
        <dbReference type="Proteomes" id="UP000325113"/>
    </source>
</evidence>
<dbReference type="Gene3D" id="6.10.140.1710">
    <property type="match status" value="1"/>
</dbReference>
<dbReference type="GO" id="GO:0005840">
    <property type="term" value="C:ribosome"/>
    <property type="evidence" value="ECO:0007669"/>
    <property type="project" value="UniProtKB-KW"/>
</dbReference>
<dbReference type="InterPro" id="IPR001859">
    <property type="entry name" value="Ribosomal_P1/P2_euk"/>
</dbReference>
<evidence type="ECO:0000256" key="2">
    <source>
        <dbReference type="ARBA" id="ARBA00023274"/>
    </source>
</evidence>
<dbReference type="Proteomes" id="UP000322899">
    <property type="component" value="Unassembled WGS sequence"/>
</dbReference>
<accession>A0A5A8D587</accession>
<dbReference type="Proteomes" id="UP000323011">
    <property type="component" value="Unassembled WGS sequence"/>
</dbReference>
<keyword evidence="1" id="KW-0689">Ribosomal protein</keyword>
<dbReference type="GO" id="GO:1990904">
    <property type="term" value="C:ribonucleoprotein complex"/>
    <property type="evidence" value="ECO:0007669"/>
    <property type="project" value="UniProtKB-KW"/>
</dbReference>
<organism evidence="7 12">
    <name type="scientific">Cafeteria roenbergensis</name>
    <name type="common">Marine flagellate</name>
    <dbReference type="NCBI Taxonomy" id="33653"/>
    <lineage>
        <taxon>Eukaryota</taxon>
        <taxon>Sar</taxon>
        <taxon>Stramenopiles</taxon>
        <taxon>Bigyra</taxon>
        <taxon>Opalozoa</taxon>
        <taxon>Bicosoecida</taxon>
        <taxon>Cafeteriaceae</taxon>
        <taxon>Cafeteria</taxon>
    </lineage>
</organism>
<evidence type="ECO:0000256" key="1">
    <source>
        <dbReference type="ARBA" id="ARBA00022980"/>
    </source>
</evidence>
<evidence type="ECO:0000313" key="9">
    <source>
        <dbReference type="EMBL" id="KAA0173539.1"/>
    </source>
</evidence>
<evidence type="ECO:0000256" key="4">
    <source>
        <dbReference type="SAM" id="MobiDB-lite"/>
    </source>
</evidence>
<evidence type="ECO:0000259" key="5">
    <source>
        <dbReference type="Pfam" id="PF18265"/>
    </source>
</evidence>
<feature type="compositionally biased region" description="Low complexity" evidence="4">
    <location>
        <begin position="1"/>
        <end position="18"/>
    </location>
</feature>
<evidence type="ECO:0000256" key="3">
    <source>
        <dbReference type="SAM" id="Coils"/>
    </source>
</evidence>